<sequence length="395" mass="40771">MSFIVATAPGPSNALRRMTPNKRMLLPVVLMALLMVPGSRQVTLQVLSDAFFQVGIFVYLSLVAFHAVASRVSGGRMAELIARYPAVELSGAALLGALPGCGGAIVVVTQFVRGNASFGAVVTVLTSTMGDAAFLLLASEPVTGLSVMAISSVVGVITGAVVNYIHQDDSVMRQPAKASNDNVACQCEGTLASPFASRFASYFFLVLAIPALIIALFMAFNVDIQAYSAVLNTSIVYGGASAAFITIVLWAINGQATAPSQPNAPAGKLQVLSANAAADTQFVLSWVVVAFLLFELPMFWFNVDMAAAFDGMGVVAVLGAIAVGMLPGCGPQIMVTGLYLQGALPFAALLGNGLANDGDALFPAMALAPKAAAYATLYSAVPALVVGLGWFYLVG</sequence>
<organism evidence="2 3">
    <name type="scientific">Salinimonas sediminis</name>
    <dbReference type="NCBI Taxonomy" id="2303538"/>
    <lineage>
        <taxon>Bacteria</taxon>
        <taxon>Pseudomonadati</taxon>
        <taxon>Pseudomonadota</taxon>
        <taxon>Gammaproteobacteria</taxon>
        <taxon>Alteromonadales</taxon>
        <taxon>Alteromonadaceae</taxon>
        <taxon>Alteromonas/Salinimonas group</taxon>
        <taxon>Salinimonas</taxon>
    </lineage>
</organism>
<feature type="transmembrane region" description="Helical" evidence="1">
    <location>
        <begin position="50"/>
        <end position="69"/>
    </location>
</feature>
<keyword evidence="3" id="KW-1185">Reference proteome</keyword>
<dbReference type="NCBIfam" id="NF037962">
    <property type="entry name" value="arsenic_eff"/>
    <property type="match status" value="1"/>
</dbReference>
<dbReference type="KEGG" id="salm:D0Y50_00625"/>
<name>A0A346NHJ3_9ALTE</name>
<evidence type="ECO:0000313" key="2">
    <source>
        <dbReference type="EMBL" id="AXR05000.1"/>
    </source>
</evidence>
<feature type="transmembrane region" description="Helical" evidence="1">
    <location>
        <begin position="272"/>
        <end position="294"/>
    </location>
</feature>
<feature type="transmembrane region" description="Helical" evidence="1">
    <location>
        <begin position="234"/>
        <end position="252"/>
    </location>
</feature>
<dbReference type="OrthoDB" id="3776971at2"/>
<gene>
    <name evidence="2" type="ORF">D0Y50_00625</name>
</gene>
<dbReference type="AlphaFoldDB" id="A0A346NHJ3"/>
<dbReference type="RefSeq" id="WP_117314995.1">
    <property type="nucleotide sequence ID" value="NZ_CP031769.1"/>
</dbReference>
<reference evidence="2 3" key="1">
    <citation type="submission" date="2018-08" db="EMBL/GenBank/DDBJ databases">
        <title>Salinimonas sediminis sp. nov., a piezophilic bacterium isolated from a deep-sea sediment sample from the New Britain Trench.</title>
        <authorList>
            <person name="Cao J."/>
        </authorList>
    </citation>
    <scope>NUCLEOTIDE SEQUENCE [LARGE SCALE GENOMIC DNA]</scope>
    <source>
        <strain evidence="2 3">N102</strain>
    </source>
</reference>
<feature type="transmembrane region" description="Helical" evidence="1">
    <location>
        <begin position="306"/>
        <end position="326"/>
    </location>
</feature>
<keyword evidence="1" id="KW-0472">Membrane</keyword>
<dbReference type="InterPro" id="IPR021552">
    <property type="entry name" value="ArsP_2"/>
</dbReference>
<evidence type="ECO:0008006" key="4">
    <source>
        <dbReference type="Google" id="ProtNLM"/>
    </source>
</evidence>
<feature type="transmembrane region" description="Helical" evidence="1">
    <location>
        <begin position="371"/>
        <end position="393"/>
    </location>
</feature>
<proteinExistence type="predicted"/>
<keyword evidence="1" id="KW-1133">Transmembrane helix</keyword>
<evidence type="ECO:0000256" key="1">
    <source>
        <dbReference type="SAM" id="Phobius"/>
    </source>
</evidence>
<dbReference type="EMBL" id="CP031769">
    <property type="protein sequence ID" value="AXR05000.1"/>
    <property type="molecule type" value="Genomic_DNA"/>
</dbReference>
<dbReference type="Pfam" id="PF11449">
    <property type="entry name" value="ArsP_2"/>
    <property type="match status" value="1"/>
</dbReference>
<feature type="transmembrane region" description="Helical" evidence="1">
    <location>
        <begin position="145"/>
        <end position="165"/>
    </location>
</feature>
<feature type="transmembrane region" description="Helical" evidence="1">
    <location>
        <begin position="89"/>
        <end position="112"/>
    </location>
</feature>
<keyword evidence="1" id="KW-0812">Transmembrane</keyword>
<protein>
    <recommendedName>
        <fullName evidence="4">Manganese transporter</fullName>
    </recommendedName>
</protein>
<feature type="transmembrane region" description="Helical" evidence="1">
    <location>
        <begin position="118"/>
        <end position="138"/>
    </location>
</feature>
<dbReference type="Proteomes" id="UP000262073">
    <property type="component" value="Chromosome"/>
</dbReference>
<evidence type="ECO:0000313" key="3">
    <source>
        <dbReference type="Proteomes" id="UP000262073"/>
    </source>
</evidence>
<accession>A0A346NHJ3</accession>
<feature type="transmembrane region" description="Helical" evidence="1">
    <location>
        <begin position="199"/>
        <end position="222"/>
    </location>
</feature>